<evidence type="ECO:0000313" key="1">
    <source>
        <dbReference type="EMBL" id="CAB4627607.1"/>
    </source>
</evidence>
<protein>
    <submittedName>
        <fullName evidence="1">Unannotated protein</fullName>
    </submittedName>
</protein>
<organism evidence="1">
    <name type="scientific">freshwater metagenome</name>
    <dbReference type="NCBI Taxonomy" id="449393"/>
    <lineage>
        <taxon>unclassified sequences</taxon>
        <taxon>metagenomes</taxon>
        <taxon>ecological metagenomes</taxon>
    </lineage>
</organism>
<gene>
    <name evidence="1" type="ORF">UFOPK1946_00941</name>
</gene>
<proteinExistence type="predicted"/>
<accession>A0A6J6ISI5</accession>
<dbReference type="AlphaFoldDB" id="A0A6J6ISI5"/>
<name>A0A6J6ISI5_9ZZZZ</name>
<sequence>MPRFFASSIVRAKFVTCAIGKRAAAPADVFQAEAVIAAALRSGIMIPEAPKAAALRVTAPRFRGSVTPSRATRSIGDFERLQISS</sequence>
<dbReference type="EMBL" id="CAEZVG010000059">
    <property type="protein sequence ID" value="CAB4627607.1"/>
    <property type="molecule type" value="Genomic_DNA"/>
</dbReference>
<reference evidence="1" key="1">
    <citation type="submission" date="2020-05" db="EMBL/GenBank/DDBJ databases">
        <authorList>
            <person name="Chiriac C."/>
            <person name="Salcher M."/>
            <person name="Ghai R."/>
            <person name="Kavagutti S V."/>
        </authorList>
    </citation>
    <scope>NUCLEOTIDE SEQUENCE</scope>
</reference>